<feature type="transmembrane region" description="Helical" evidence="8">
    <location>
        <begin position="172"/>
        <end position="191"/>
    </location>
</feature>
<feature type="transmembrane region" description="Helical" evidence="8">
    <location>
        <begin position="139"/>
        <end position="165"/>
    </location>
</feature>
<dbReference type="InterPro" id="IPR002781">
    <property type="entry name" value="TM_pro_TauE-like"/>
</dbReference>
<protein>
    <recommendedName>
        <fullName evidence="8">Probable membrane transporter protein</fullName>
    </recommendedName>
</protein>
<keyword evidence="7 8" id="KW-0472">Membrane</keyword>
<evidence type="ECO:0000256" key="3">
    <source>
        <dbReference type="ARBA" id="ARBA00022448"/>
    </source>
</evidence>
<evidence type="ECO:0000256" key="2">
    <source>
        <dbReference type="ARBA" id="ARBA00009142"/>
    </source>
</evidence>
<gene>
    <name evidence="9" type="ORF">GCM10023171_32670</name>
</gene>
<evidence type="ECO:0000256" key="5">
    <source>
        <dbReference type="ARBA" id="ARBA00022692"/>
    </source>
</evidence>
<dbReference type="EMBL" id="BAABGP010000022">
    <property type="protein sequence ID" value="GAA4490345.1"/>
    <property type="molecule type" value="Genomic_DNA"/>
</dbReference>
<dbReference type="RefSeq" id="WP_345188470.1">
    <property type="nucleotide sequence ID" value="NZ_BAABGP010000022.1"/>
</dbReference>
<comment type="similarity">
    <text evidence="2 8">Belongs to the 4-toluene sulfonate uptake permease (TSUP) (TC 2.A.102) family.</text>
</comment>
<evidence type="ECO:0000313" key="10">
    <source>
        <dbReference type="Proteomes" id="UP001500731"/>
    </source>
</evidence>
<reference evidence="10" key="1">
    <citation type="journal article" date="2019" name="Int. J. Syst. Evol. Microbiol.">
        <title>The Global Catalogue of Microorganisms (GCM) 10K type strain sequencing project: providing services to taxonomists for standard genome sequencing and annotation.</title>
        <authorList>
            <consortium name="The Broad Institute Genomics Platform"/>
            <consortium name="The Broad Institute Genome Sequencing Center for Infectious Disease"/>
            <person name="Wu L."/>
            <person name="Ma J."/>
        </authorList>
    </citation>
    <scope>NUCLEOTIDE SEQUENCE [LARGE SCALE GENOMIC DNA]</scope>
    <source>
        <strain evidence="10">JCM 17839</strain>
    </source>
</reference>
<evidence type="ECO:0000256" key="4">
    <source>
        <dbReference type="ARBA" id="ARBA00022475"/>
    </source>
</evidence>
<name>A0ABP8PRW6_9MICO</name>
<keyword evidence="3" id="KW-0813">Transport</keyword>
<dbReference type="PANTHER" id="PTHR30269">
    <property type="entry name" value="TRANSMEMBRANE PROTEIN YFCA"/>
    <property type="match status" value="1"/>
</dbReference>
<dbReference type="PANTHER" id="PTHR30269:SF23">
    <property type="entry name" value="MEMBRANE TRANSPORTER PROTEIN YDHB-RELATED"/>
    <property type="match status" value="1"/>
</dbReference>
<evidence type="ECO:0000313" key="9">
    <source>
        <dbReference type="EMBL" id="GAA4490345.1"/>
    </source>
</evidence>
<sequence>MIDLAPWAWIFLAIAGTIVGLSKTALPGASTISVAIFAALLPARTSTGALLILLIVGDMFALLTWRRHAHWPTLLRLAPAVAAGIVLGAVFLAFASNTVVRPVIGAILLAMVAITWWRRARPATAPTTSDGASHLGTTLGYGALGGFTTMVANAGGPVMSMYFLAMRTPVKVFLGTAAWFFAIVNIVKVPVLAGLGLITLPVLLMDAVLVPMVVVGALLGRWLIPRIHQALFDRIVLALTILGAAYLLIP</sequence>
<proteinExistence type="inferred from homology"/>
<organism evidence="9 10">
    <name type="scientific">Microbacterium panaciterrae</name>
    <dbReference type="NCBI Taxonomy" id="985759"/>
    <lineage>
        <taxon>Bacteria</taxon>
        <taxon>Bacillati</taxon>
        <taxon>Actinomycetota</taxon>
        <taxon>Actinomycetes</taxon>
        <taxon>Micrococcales</taxon>
        <taxon>Microbacteriaceae</taxon>
        <taxon>Microbacterium</taxon>
    </lineage>
</organism>
<feature type="transmembrane region" description="Helical" evidence="8">
    <location>
        <begin position="231"/>
        <end position="249"/>
    </location>
</feature>
<keyword evidence="10" id="KW-1185">Reference proteome</keyword>
<feature type="transmembrane region" description="Helical" evidence="8">
    <location>
        <begin position="102"/>
        <end position="119"/>
    </location>
</feature>
<accession>A0ABP8PRW6</accession>
<feature type="transmembrane region" description="Helical" evidence="8">
    <location>
        <begin position="77"/>
        <end position="95"/>
    </location>
</feature>
<evidence type="ECO:0000256" key="7">
    <source>
        <dbReference type="ARBA" id="ARBA00023136"/>
    </source>
</evidence>
<evidence type="ECO:0000256" key="1">
    <source>
        <dbReference type="ARBA" id="ARBA00004651"/>
    </source>
</evidence>
<comment type="subcellular location">
    <subcellularLocation>
        <location evidence="1 8">Cell membrane</location>
        <topology evidence="1 8">Multi-pass membrane protein</topology>
    </subcellularLocation>
</comment>
<dbReference type="Pfam" id="PF01925">
    <property type="entry name" value="TauE"/>
    <property type="match status" value="1"/>
</dbReference>
<evidence type="ECO:0000256" key="6">
    <source>
        <dbReference type="ARBA" id="ARBA00022989"/>
    </source>
</evidence>
<keyword evidence="5 8" id="KW-0812">Transmembrane</keyword>
<feature type="transmembrane region" description="Helical" evidence="8">
    <location>
        <begin position="197"/>
        <end position="219"/>
    </location>
</feature>
<evidence type="ECO:0000256" key="8">
    <source>
        <dbReference type="RuleBase" id="RU363041"/>
    </source>
</evidence>
<keyword evidence="6 8" id="KW-1133">Transmembrane helix</keyword>
<feature type="transmembrane region" description="Helical" evidence="8">
    <location>
        <begin position="6"/>
        <end position="26"/>
    </location>
</feature>
<keyword evidence="4 8" id="KW-1003">Cell membrane</keyword>
<dbReference type="InterPro" id="IPR052017">
    <property type="entry name" value="TSUP"/>
</dbReference>
<dbReference type="Proteomes" id="UP001500731">
    <property type="component" value="Unassembled WGS sequence"/>
</dbReference>
<comment type="caution">
    <text evidence="9">The sequence shown here is derived from an EMBL/GenBank/DDBJ whole genome shotgun (WGS) entry which is preliminary data.</text>
</comment>